<dbReference type="Pfam" id="PF01180">
    <property type="entry name" value="DHO_dh"/>
    <property type="match status" value="1"/>
</dbReference>
<dbReference type="InterPro" id="IPR005720">
    <property type="entry name" value="Dihydroorotate_DH_cat"/>
</dbReference>
<evidence type="ECO:0000256" key="4">
    <source>
        <dbReference type="ARBA" id="ARBA00022643"/>
    </source>
</evidence>
<gene>
    <name evidence="8" type="ORF">PVAND_004804</name>
</gene>
<evidence type="ECO:0000256" key="1">
    <source>
        <dbReference type="ARBA" id="ARBA00001917"/>
    </source>
</evidence>
<evidence type="ECO:0000256" key="2">
    <source>
        <dbReference type="ARBA" id="ARBA00004725"/>
    </source>
</evidence>
<evidence type="ECO:0000256" key="5">
    <source>
        <dbReference type="ARBA" id="ARBA00023002"/>
    </source>
</evidence>
<feature type="domain" description="Dihydroorotate dehydrogenase catalytic" evidence="7">
    <location>
        <begin position="78"/>
        <end position="375"/>
    </location>
</feature>
<dbReference type="GO" id="GO:0005743">
    <property type="term" value="C:mitochondrial inner membrane"/>
    <property type="evidence" value="ECO:0007669"/>
    <property type="project" value="TreeGrafter"/>
</dbReference>
<comment type="cofactor">
    <cofactor evidence="1">
        <name>FMN</name>
        <dbReference type="ChEBI" id="CHEBI:58210"/>
    </cofactor>
</comment>
<keyword evidence="9" id="KW-1185">Reference proteome</keyword>
<sequence length="405" mass="46119">MAASKFARKLKSLITVSCSSGVLLGLLLYRENDEKFFSNFLMPTSRFLFSQKTCNKLALFFCKWNLLPRNDYVDSYRLTTNICGIELNNCIGLAAGFDRNGDAIKNLHKLGFSFIEIGTITPEPIEDELIKYVDDKIANNRYDSINKGIAYSVPKMRNLRRKEEYTGIIGFNIGKNSNSSFLKDISLGIKVYSPVANYITINIESEASTNPSEILKQKENLREVLTEVNKARLLFDIEKQRPIFLKLSPELTLNELKDIIEVTKEKNCKVHGFIISNTRLKEKKRNENPEGKYKAQAIENDENISLREKSTQMLKDVYKLTNGKSTLIGVGEITCGQDAYEKILAGASAVQIFSSFIDHGPPIINKIKRELNDLLQENGYENVKEAVGKEVKLENKGWFNFFRFR</sequence>
<dbReference type="GO" id="GO:0009220">
    <property type="term" value="P:pyrimidine ribonucleotide biosynthetic process"/>
    <property type="evidence" value="ECO:0007669"/>
    <property type="project" value="TreeGrafter"/>
</dbReference>
<comment type="caution">
    <text evidence="8">The sequence shown here is derived from an EMBL/GenBank/DDBJ whole genome shotgun (WGS) entry which is preliminary data.</text>
</comment>
<accession>A0A9J6BZ70</accession>
<dbReference type="AlphaFoldDB" id="A0A9J6BZ70"/>
<keyword evidence="5" id="KW-0560">Oxidoreductase</keyword>
<dbReference type="EMBL" id="JADBJN010000002">
    <property type="protein sequence ID" value="KAG5674859.1"/>
    <property type="molecule type" value="Genomic_DNA"/>
</dbReference>
<dbReference type="InterPro" id="IPR050074">
    <property type="entry name" value="DHO_dehydrogenase"/>
</dbReference>
<name>A0A9J6BZ70_POLVA</name>
<comment type="pathway">
    <text evidence="2">Pyrimidine metabolism; UMP biosynthesis via de novo pathway.</text>
</comment>
<dbReference type="InterPro" id="IPR013785">
    <property type="entry name" value="Aldolase_TIM"/>
</dbReference>
<dbReference type="Gene3D" id="3.20.20.70">
    <property type="entry name" value="Aldolase class I"/>
    <property type="match status" value="1"/>
</dbReference>
<dbReference type="Proteomes" id="UP001107558">
    <property type="component" value="Chromosome 2"/>
</dbReference>
<proteinExistence type="predicted"/>
<reference evidence="8" key="1">
    <citation type="submission" date="2021-03" db="EMBL/GenBank/DDBJ databases">
        <title>Chromosome level genome of the anhydrobiotic midge Polypedilum vanderplanki.</title>
        <authorList>
            <person name="Yoshida Y."/>
            <person name="Kikawada T."/>
            <person name="Gusev O."/>
        </authorList>
    </citation>
    <scope>NUCLEOTIDE SEQUENCE</scope>
    <source>
        <strain evidence="8">NIAS01</strain>
        <tissue evidence="8">Whole body or cell culture</tissue>
    </source>
</reference>
<dbReference type="SUPFAM" id="SSF51395">
    <property type="entry name" value="FMN-linked oxidoreductases"/>
    <property type="match status" value="1"/>
</dbReference>
<protein>
    <recommendedName>
        <fullName evidence="7">Dihydroorotate dehydrogenase catalytic domain-containing protein</fullName>
    </recommendedName>
</protein>
<evidence type="ECO:0000256" key="3">
    <source>
        <dbReference type="ARBA" id="ARBA00022630"/>
    </source>
</evidence>
<dbReference type="PANTHER" id="PTHR48109">
    <property type="entry name" value="DIHYDROOROTATE DEHYDROGENASE (QUINONE), MITOCHONDRIAL-RELATED"/>
    <property type="match status" value="1"/>
</dbReference>
<dbReference type="GO" id="GO:0004152">
    <property type="term" value="F:dihydroorotate dehydrogenase activity"/>
    <property type="evidence" value="ECO:0007669"/>
    <property type="project" value="InterPro"/>
</dbReference>
<dbReference type="CDD" id="cd04738">
    <property type="entry name" value="DHOD_2_like"/>
    <property type="match status" value="1"/>
</dbReference>
<dbReference type="InterPro" id="IPR005719">
    <property type="entry name" value="Dihydroorotate_DH_2"/>
</dbReference>
<evidence type="ECO:0000313" key="8">
    <source>
        <dbReference type="EMBL" id="KAG5674859.1"/>
    </source>
</evidence>
<dbReference type="OrthoDB" id="7717586at2759"/>
<keyword evidence="3" id="KW-0285">Flavoprotein</keyword>
<evidence type="ECO:0000259" key="7">
    <source>
        <dbReference type="Pfam" id="PF01180"/>
    </source>
</evidence>
<keyword evidence="4" id="KW-0288">FMN</keyword>
<dbReference type="GO" id="GO:0006207">
    <property type="term" value="P:'de novo' pyrimidine nucleobase biosynthetic process"/>
    <property type="evidence" value="ECO:0007669"/>
    <property type="project" value="InterPro"/>
</dbReference>
<dbReference type="NCBIfam" id="TIGR01036">
    <property type="entry name" value="pyrD_sub2"/>
    <property type="match status" value="1"/>
</dbReference>
<evidence type="ECO:0000313" key="9">
    <source>
        <dbReference type="Proteomes" id="UP001107558"/>
    </source>
</evidence>
<organism evidence="8 9">
    <name type="scientific">Polypedilum vanderplanki</name>
    <name type="common">Sleeping chironomid midge</name>
    <dbReference type="NCBI Taxonomy" id="319348"/>
    <lineage>
        <taxon>Eukaryota</taxon>
        <taxon>Metazoa</taxon>
        <taxon>Ecdysozoa</taxon>
        <taxon>Arthropoda</taxon>
        <taxon>Hexapoda</taxon>
        <taxon>Insecta</taxon>
        <taxon>Pterygota</taxon>
        <taxon>Neoptera</taxon>
        <taxon>Endopterygota</taxon>
        <taxon>Diptera</taxon>
        <taxon>Nematocera</taxon>
        <taxon>Chironomoidea</taxon>
        <taxon>Chironomidae</taxon>
        <taxon>Chironominae</taxon>
        <taxon>Polypedilum</taxon>
        <taxon>Polypedilum</taxon>
    </lineage>
</organism>
<evidence type="ECO:0000256" key="6">
    <source>
        <dbReference type="ARBA" id="ARBA00023136"/>
    </source>
</evidence>
<dbReference type="PANTHER" id="PTHR48109:SF4">
    <property type="entry name" value="DIHYDROOROTATE DEHYDROGENASE (QUINONE), MITOCHONDRIAL"/>
    <property type="match status" value="1"/>
</dbReference>
<keyword evidence="6" id="KW-0472">Membrane</keyword>